<feature type="transmembrane region" description="Helical" evidence="2">
    <location>
        <begin position="216"/>
        <end position="235"/>
    </location>
</feature>
<dbReference type="InterPro" id="IPR050327">
    <property type="entry name" value="Proton-linked_MCT"/>
</dbReference>
<keyword evidence="2" id="KW-0812">Transmembrane</keyword>
<name>A0A8H5HJ82_9AGAR</name>
<keyword evidence="4" id="KW-1185">Reference proteome</keyword>
<evidence type="ECO:0000256" key="1">
    <source>
        <dbReference type="SAM" id="MobiDB-lite"/>
    </source>
</evidence>
<dbReference type="PANTHER" id="PTHR11360:SF284">
    <property type="entry name" value="EG:103B4.3 PROTEIN-RELATED"/>
    <property type="match status" value="1"/>
</dbReference>
<dbReference type="PANTHER" id="PTHR11360">
    <property type="entry name" value="MONOCARBOXYLATE TRANSPORTER"/>
    <property type="match status" value="1"/>
</dbReference>
<organism evidence="3 4">
    <name type="scientific">Tricholomella constricta</name>
    <dbReference type="NCBI Taxonomy" id="117010"/>
    <lineage>
        <taxon>Eukaryota</taxon>
        <taxon>Fungi</taxon>
        <taxon>Dikarya</taxon>
        <taxon>Basidiomycota</taxon>
        <taxon>Agaricomycotina</taxon>
        <taxon>Agaricomycetes</taxon>
        <taxon>Agaricomycetidae</taxon>
        <taxon>Agaricales</taxon>
        <taxon>Tricholomatineae</taxon>
        <taxon>Lyophyllaceae</taxon>
        <taxon>Tricholomella</taxon>
    </lineage>
</organism>
<feature type="transmembrane region" description="Helical" evidence="2">
    <location>
        <begin position="306"/>
        <end position="325"/>
    </location>
</feature>
<comment type="caution">
    <text evidence="3">The sequence shown here is derived from an EMBL/GenBank/DDBJ whole genome shotgun (WGS) entry which is preliminary data.</text>
</comment>
<keyword evidence="2" id="KW-0472">Membrane</keyword>
<dbReference type="Gene3D" id="1.20.1250.20">
    <property type="entry name" value="MFS general substrate transporter like domains"/>
    <property type="match status" value="1"/>
</dbReference>
<keyword evidence="2" id="KW-1133">Transmembrane helix</keyword>
<feature type="transmembrane region" description="Helical" evidence="2">
    <location>
        <begin position="361"/>
        <end position="384"/>
    </location>
</feature>
<evidence type="ECO:0000256" key="2">
    <source>
        <dbReference type="SAM" id="Phobius"/>
    </source>
</evidence>
<proteinExistence type="predicted"/>
<protein>
    <submittedName>
        <fullName evidence="3">Uncharacterized protein</fullName>
    </submittedName>
</protein>
<sequence length="443" mass="48325">MSEKSIESDAVLPAPESARERDENRFPEGGGQAWLTLFGASLVQFATFGSAIPILAFALPSLPSSDTQMLLESIKETDLGRPVVMKFSTLCPASDDQADFYIREYLTNYTPSAIGYLYLSDSTFLELMSIDKMDRWGADICGVRMWNLHRKGFRSRIFSSYDDRRLTASYLFVFYAVAVASFWQVFLCQGLGGGLAAGIVWIPCLYVSFIRHRPLAMGIVAVGAALGAVLHPIMLNRLFHGPIGFHNGVRISAALNAVLLGIANAMMRTRLPPKKTGPAIPLVGFLRDPPYIFVLAAVKHGVDSQFAFYCISILNAASIFGRIVPTIFVPKYGVFNLIVFFTFVMGVLIYCLGAVKSSNGFVAFAVFFGFFSGGGITLTPTSLAKDRSEIGARIGISFAISGIVGLFATPIAGALLTSDFHWWSVLESNSKTQYWLTLGVENP</sequence>
<feature type="transmembrane region" description="Helical" evidence="2">
    <location>
        <begin position="166"/>
        <end position="185"/>
    </location>
</feature>
<dbReference type="EMBL" id="JAACJP010000005">
    <property type="protein sequence ID" value="KAF5384257.1"/>
    <property type="molecule type" value="Genomic_DNA"/>
</dbReference>
<dbReference type="Proteomes" id="UP000565441">
    <property type="component" value="Unassembled WGS sequence"/>
</dbReference>
<dbReference type="OrthoDB" id="6499973at2759"/>
<dbReference type="InterPro" id="IPR036259">
    <property type="entry name" value="MFS_trans_sf"/>
</dbReference>
<feature type="region of interest" description="Disordered" evidence="1">
    <location>
        <begin position="1"/>
        <end position="26"/>
    </location>
</feature>
<feature type="transmembrane region" description="Helical" evidence="2">
    <location>
        <begin position="33"/>
        <end position="59"/>
    </location>
</feature>
<feature type="transmembrane region" description="Helical" evidence="2">
    <location>
        <begin position="247"/>
        <end position="267"/>
    </location>
</feature>
<dbReference type="AlphaFoldDB" id="A0A8H5HJ82"/>
<feature type="transmembrane region" description="Helical" evidence="2">
    <location>
        <begin position="191"/>
        <end position="209"/>
    </location>
</feature>
<evidence type="ECO:0000313" key="3">
    <source>
        <dbReference type="EMBL" id="KAF5384257.1"/>
    </source>
</evidence>
<evidence type="ECO:0000313" key="4">
    <source>
        <dbReference type="Proteomes" id="UP000565441"/>
    </source>
</evidence>
<feature type="transmembrane region" description="Helical" evidence="2">
    <location>
        <begin position="396"/>
        <end position="416"/>
    </location>
</feature>
<feature type="compositionally biased region" description="Basic and acidic residues" evidence="1">
    <location>
        <begin position="17"/>
        <end position="26"/>
    </location>
</feature>
<accession>A0A8H5HJ82</accession>
<feature type="transmembrane region" description="Helical" evidence="2">
    <location>
        <begin position="332"/>
        <end position="355"/>
    </location>
</feature>
<dbReference type="SUPFAM" id="SSF103473">
    <property type="entry name" value="MFS general substrate transporter"/>
    <property type="match status" value="1"/>
</dbReference>
<gene>
    <name evidence="3" type="ORF">D9615_003436</name>
</gene>
<reference evidence="3 4" key="1">
    <citation type="journal article" date="2020" name="ISME J.">
        <title>Uncovering the hidden diversity of litter-decomposition mechanisms in mushroom-forming fungi.</title>
        <authorList>
            <person name="Floudas D."/>
            <person name="Bentzer J."/>
            <person name="Ahren D."/>
            <person name="Johansson T."/>
            <person name="Persson P."/>
            <person name="Tunlid A."/>
        </authorList>
    </citation>
    <scope>NUCLEOTIDE SEQUENCE [LARGE SCALE GENOMIC DNA]</scope>
    <source>
        <strain evidence="3 4">CBS 661.87</strain>
    </source>
</reference>